<dbReference type="AlphaFoldDB" id="A0A318TMH6"/>
<gene>
    <name evidence="2" type="ORF">BJ095_11433</name>
</gene>
<organism evidence="2 3">
    <name type="scientific">Ureibacillus chungkukjangi</name>
    <dbReference type="NCBI Taxonomy" id="1202712"/>
    <lineage>
        <taxon>Bacteria</taxon>
        <taxon>Bacillati</taxon>
        <taxon>Bacillota</taxon>
        <taxon>Bacilli</taxon>
        <taxon>Bacillales</taxon>
        <taxon>Caryophanaceae</taxon>
        <taxon>Ureibacillus</taxon>
    </lineage>
</organism>
<evidence type="ECO:0000313" key="2">
    <source>
        <dbReference type="EMBL" id="PYF05854.1"/>
    </source>
</evidence>
<evidence type="ECO:0000256" key="1">
    <source>
        <dbReference type="SAM" id="Phobius"/>
    </source>
</evidence>
<protein>
    <submittedName>
        <fullName evidence="2">Uncharacterized protein</fullName>
    </submittedName>
</protein>
<sequence>MLHYGTVFHSDRRNPARFATLRTGFHSDRRNPVRFATFANRFPLGSSQSGSLCYLCGALSTWIVAILFALLPLQTGFHSDRRNPLLFATFANRFPLTTSQSCSLCYFIEPIFTRIVVIRFSLLPFKPGLHSQRRNPVLFATFLTRPPLTTS</sequence>
<proteinExistence type="predicted"/>
<dbReference type="Proteomes" id="UP000247416">
    <property type="component" value="Unassembled WGS sequence"/>
</dbReference>
<feature type="transmembrane region" description="Helical" evidence="1">
    <location>
        <begin position="52"/>
        <end position="73"/>
    </location>
</feature>
<dbReference type="EMBL" id="QJTJ01000014">
    <property type="protein sequence ID" value="PYF05854.1"/>
    <property type="molecule type" value="Genomic_DNA"/>
</dbReference>
<comment type="caution">
    <text evidence="2">The sequence shown here is derived from an EMBL/GenBank/DDBJ whole genome shotgun (WGS) entry which is preliminary data.</text>
</comment>
<reference evidence="2 3" key="1">
    <citation type="submission" date="2018-06" db="EMBL/GenBank/DDBJ databases">
        <title>Genomic Encyclopedia of Archaeal and Bacterial Type Strains, Phase II (KMG-II): from individual species to whole genera.</title>
        <authorList>
            <person name="Goeker M."/>
        </authorList>
    </citation>
    <scope>NUCLEOTIDE SEQUENCE [LARGE SCALE GENOMIC DNA]</scope>
    <source>
        <strain evidence="2 3">KACC 16626</strain>
    </source>
</reference>
<name>A0A318TMH6_9BACL</name>
<evidence type="ECO:0000313" key="3">
    <source>
        <dbReference type="Proteomes" id="UP000247416"/>
    </source>
</evidence>
<keyword evidence="1" id="KW-1133">Transmembrane helix</keyword>
<accession>A0A318TMH6</accession>
<keyword evidence="1" id="KW-0472">Membrane</keyword>
<keyword evidence="3" id="KW-1185">Reference proteome</keyword>
<keyword evidence="1" id="KW-0812">Transmembrane</keyword>